<dbReference type="PANTHER" id="PTHR30349:SF41">
    <property type="entry name" value="INTEGRASE_RECOMBINASE PROTEIN MJ0367-RELATED"/>
    <property type="match status" value="1"/>
</dbReference>
<dbReference type="AlphaFoldDB" id="A0A2T0WVD6"/>
<dbReference type="GO" id="GO:0006310">
    <property type="term" value="P:DNA recombination"/>
    <property type="evidence" value="ECO:0007669"/>
    <property type="project" value="UniProtKB-KW"/>
</dbReference>
<dbReference type="Pfam" id="PF00589">
    <property type="entry name" value="Phage_integrase"/>
    <property type="match status" value="1"/>
</dbReference>
<proteinExistence type="inferred from homology"/>
<comment type="similarity">
    <text evidence="1">Belongs to the 'phage' integrase family.</text>
</comment>
<reference evidence="5 6" key="1">
    <citation type="submission" date="2018-03" db="EMBL/GenBank/DDBJ databases">
        <title>Genomic Encyclopedia of Archaeal and Bacterial Type Strains, Phase II (KMG-II): from individual species to whole genera.</title>
        <authorList>
            <person name="Goeker M."/>
        </authorList>
    </citation>
    <scope>NUCLEOTIDE SEQUENCE [LARGE SCALE GENOMIC DNA]</scope>
    <source>
        <strain evidence="5 6">DSM 27929</strain>
    </source>
</reference>
<dbReference type="GO" id="GO:0003677">
    <property type="term" value="F:DNA binding"/>
    <property type="evidence" value="ECO:0007669"/>
    <property type="project" value="UniProtKB-KW"/>
</dbReference>
<name>A0A2T0WVD6_9BACT</name>
<keyword evidence="3" id="KW-0233">DNA recombination</keyword>
<organism evidence="5 6">
    <name type="scientific">Mongoliibacter ruber</name>
    <dbReference type="NCBI Taxonomy" id="1750599"/>
    <lineage>
        <taxon>Bacteria</taxon>
        <taxon>Pseudomonadati</taxon>
        <taxon>Bacteroidota</taxon>
        <taxon>Cytophagia</taxon>
        <taxon>Cytophagales</taxon>
        <taxon>Cyclobacteriaceae</taxon>
        <taxon>Mongoliibacter</taxon>
    </lineage>
</organism>
<dbReference type="Gene3D" id="1.10.443.10">
    <property type="entry name" value="Intergrase catalytic core"/>
    <property type="match status" value="1"/>
</dbReference>
<accession>A0A2T0WVD6</accession>
<dbReference type="RefSeq" id="WP_106131783.1">
    <property type="nucleotide sequence ID" value="NZ_PVTR01000001.1"/>
</dbReference>
<dbReference type="InterPro" id="IPR013762">
    <property type="entry name" value="Integrase-like_cat_sf"/>
</dbReference>
<evidence type="ECO:0000313" key="5">
    <source>
        <dbReference type="EMBL" id="PRY90544.1"/>
    </source>
</evidence>
<dbReference type="InterPro" id="IPR050090">
    <property type="entry name" value="Tyrosine_recombinase_XerCD"/>
</dbReference>
<evidence type="ECO:0000256" key="1">
    <source>
        <dbReference type="ARBA" id="ARBA00008857"/>
    </source>
</evidence>
<dbReference type="SUPFAM" id="SSF56349">
    <property type="entry name" value="DNA breaking-rejoining enzymes"/>
    <property type="match status" value="1"/>
</dbReference>
<dbReference type="InterPro" id="IPR011010">
    <property type="entry name" value="DNA_brk_join_enz"/>
</dbReference>
<dbReference type="GO" id="GO:0015074">
    <property type="term" value="P:DNA integration"/>
    <property type="evidence" value="ECO:0007669"/>
    <property type="project" value="InterPro"/>
</dbReference>
<dbReference type="InterPro" id="IPR010998">
    <property type="entry name" value="Integrase_recombinase_N"/>
</dbReference>
<evidence type="ECO:0000256" key="2">
    <source>
        <dbReference type="ARBA" id="ARBA00023125"/>
    </source>
</evidence>
<dbReference type="Gene3D" id="1.10.150.130">
    <property type="match status" value="1"/>
</dbReference>
<evidence type="ECO:0000313" key="6">
    <source>
        <dbReference type="Proteomes" id="UP000238157"/>
    </source>
</evidence>
<dbReference type="InterPro" id="IPR025269">
    <property type="entry name" value="SAM-like_dom"/>
</dbReference>
<feature type="domain" description="Tyr recombinase" evidence="4">
    <location>
        <begin position="201"/>
        <end position="384"/>
    </location>
</feature>
<dbReference type="Proteomes" id="UP000238157">
    <property type="component" value="Unassembled WGS sequence"/>
</dbReference>
<keyword evidence="2" id="KW-0238">DNA-binding</keyword>
<dbReference type="Pfam" id="PF13102">
    <property type="entry name" value="Phage_int_SAM_5"/>
    <property type="match status" value="1"/>
</dbReference>
<evidence type="ECO:0000259" key="4">
    <source>
        <dbReference type="PROSITE" id="PS51898"/>
    </source>
</evidence>
<protein>
    <submittedName>
        <fullName evidence="5">Site-specific recombinase XerD</fullName>
    </submittedName>
</protein>
<gene>
    <name evidence="5" type="ORF">CLW00_101206</name>
</gene>
<evidence type="ECO:0000256" key="3">
    <source>
        <dbReference type="ARBA" id="ARBA00023172"/>
    </source>
</evidence>
<sequence length="389" mass="45714">MTVELGKPVFPYKLAHLNDANGDISKRWCISFHVYSTVENNLIRKQLWISAKIKNKQERYRIAKKQIAQINALLAEGYHVGQEPAKKEKVNGSLLTWLEAFDWVYDHREPNLRKRSIQSLELIRKELKLFLQERKQENLALVLVDHAICDAYMQWIRKRRKLGNSSYNNNLTYLKINFNYLVKNQKLLVNPAKAIAPLKIEEPAVYSFPKEVKLNLMKAYEEEEPPLKIFAQFIYYTFIRPGELRRLKVRDVLEKTINIPGTASKNRRSEHVIISPAMERLLVKLKVREFPPNYFLIGPEGIPSTKQVYINNFTRRHLIIRKKLGLISEYTLYCWKHTGVVDTYQATLDIEFVSRQCRHSSLDMTKRYLRGLGLLPEYPRQQFLPDLGL</sequence>
<keyword evidence="6" id="KW-1185">Reference proteome</keyword>
<dbReference type="PANTHER" id="PTHR30349">
    <property type="entry name" value="PHAGE INTEGRASE-RELATED"/>
    <property type="match status" value="1"/>
</dbReference>
<dbReference type="PROSITE" id="PS51898">
    <property type="entry name" value="TYR_RECOMBINASE"/>
    <property type="match status" value="1"/>
</dbReference>
<dbReference type="OrthoDB" id="932752at2"/>
<dbReference type="EMBL" id="PVTR01000001">
    <property type="protein sequence ID" value="PRY90544.1"/>
    <property type="molecule type" value="Genomic_DNA"/>
</dbReference>
<comment type="caution">
    <text evidence="5">The sequence shown here is derived from an EMBL/GenBank/DDBJ whole genome shotgun (WGS) entry which is preliminary data.</text>
</comment>
<dbReference type="InterPro" id="IPR002104">
    <property type="entry name" value="Integrase_catalytic"/>
</dbReference>
<dbReference type="CDD" id="cd00397">
    <property type="entry name" value="DNA_BRE_C"/>
    <property type="match status" value="1"/>
</dbReference>